<gene>
    <name evidence="1" type="ORF">ERS007657_02904</name>
</gene>
<dbReference type="EMBL" id="CGCX01001237">
    <property type="protein sequence ID" value="CFR91268.1"/>
    <property type="molecule type" value="Genomic_DNA"/>
</dbReference>
<organism evidence="1 2">
    <name type="scientific">Mycobacterium tuberculosis</name>
    <dbReference type="NCBI Taxonomy" id="1773"/>
    <lineage>
        <taxon>Bacteria</taxon>
        <taxon>Bacillati</taxon>
        <taxon>Actinomycetota</taxon>
        <taxon>Actinomycetes</taxon>
        <taxon>Mycobacteriales</taxon>
        <taxon>Mycobacteriaceae</taxon>
        <taxon>Mycobacterium</taxon>
        <taxon>Mycobacterium tuberculosis complex</taxon>
    </lineage>
</organism>
<evidence type="ECO:0000313" key="2">
    <source>
        <dbReference type="Proteomes" id="UP000046680"/>
    </source>
</evidence>
<evidence type="ECO:0000313" key="1">
    <source>
        <dbReference type="EMBL" id="CFR91268.1"/>
    </source>
</evidence>
<protein>
    <submittedName>
        <fullName evidence="1">Uncharacterized protein</fullName>
    </submittedName>
</protein>
<accession>A0A654U3J5</accession>
<sequence>MPKPTLNTPTFPLPTLLAPTFAKPRLKPAALGGPAAAAAALVSRSDRPASFFSCWVNGINAETAADAPA</sequence>
<name>A0A654U3J5_MYCTX</name>
<dbReference type="Proteomes" id="UP000046680">
    <property type="component" value="Unassembled WGS sequence"/>
</dbReference>
<dbReference type="AlphaFoldDB" id="A0A654U3J5"/>
<proteinExistence type="predicted"/>
<reference evidence="1 2" key="1">
    <citation type="submission" date="2015-03" db="EMBL/GenBank/DDBJ databases">
        <authorList>
            <consortium name="Pathogen Informatics"/>
        </authorList>
    </citation>
    <scope>NUCLEOTIDE SEQUENCE [LARGE SCALE GENOMIC DNA]</scope>
    <source>
        <strain evidence="1 2">C09601061</strain>
    </source>
</reference>